<dbReference type="InterPro" id="IPR020850">
    <property type="entry name" value="GED_dom"/>
</dbReference>
<dbReference type="GO" id="GO:0048312">
    <property type="term" value="P:intracellular distribution of mitochondria"/>
    <property type="evidence" value="ECO:0007669"/>
    <property type="project" value="TreeGrafter"/>
</dbReference>
<reference evidence="5" key="1">
    <citation type="journal article" date="2020" name="Nat. Commun.">
        <title>Large-scale genome sequencing of mycorrhizal fungi provides insights into the early evolution of symbiotic traits.</title>
        <authorList>
            <person name="Miyauchi S."/>
            <person name="Kiss E."/>
            <person name="Kuo A."/>
            <person name="Drula E."/>
            <person name="Kohler A."/>
            <person name="Sanchez-Garcia M."/>
            <person name="Morin E."/>
            <person name="Andreopoulos B."/>
            <person name="Barry K.W."/>
            <person name="Bonito G."/>
            <person name="Buee M."/>
            <person name="Carver A."/>
            <person name="Chen C."/>
            <person name="Cichocki N."/>
            <person name="Clum A."/>
            <person name="Culley D."/>
            <person name="Crous P.W."/>
            <person name="Fauchery L."/>
            <person name="Girlanda M."/>
            <person name="Hayes R.D."/>
            <person name="Keri Z."/>
            <person name="LaButti K."/>
            <person name="Lipzen A."/>
            <person name="Lombard V."/>
            <person name="Magnuson J."/>
            <person name="Maillard F."/>
            <person name="Murat C."/>
            <person name="Nolan M."/>
            <person name="Ohm R.A."/>
            <person name="Pangilinan J."/>
            <person name="Pereira M.F."/>
            <person name="Perotto S."/>
            <person name="Peter M."/>
            <person name="Pfister S."/>
            <person name="Riley R."/>
            <person name="Sitrit Y."/>
            <person name="Stielow J.B."/>
            <person name="Szollosi G."/>
            <person name="Zifcakova L."/>
            <person name="Stursova M."/>
            <person name="Spatafora J.W."/>
            <person name="Tedersoo L."/>
            <person name="Vaario L.M."/>
            <person name="Yamada A."/>
            <person name="Yan M."/>
            <person name="Wang P."/>
            <person name="Xu J."/>
            <person name="Bruns T."/>
            <person name="Baldrian P."/>
            <person name="Vilgalys R."/>
            <person name="Dunand C."/>
            <person name="Henrissat B."/>
            <person name="Grigoriev I.V."/>
            <person name="Hibbett D."/>
            <person name="Nagy L.G."/>
            <person name="Martin F.M."/>
        </authorList>
    </citation>
    <scope>NUCLEOTIDE SEQUENCE</scope>
    <source>
        <strain evidence="5">UP504</strain>
    </source>
</reference>
<proteinExistence type="predicted"/>
<dbReference type="InterPro" id="IPR022812">
    <property type="entry name" value="Dynamin"/>
</dbReference>
<keyword evidence="1" id="KW-0547">Nucleotide-binding</keyword>
<evidence type="ECO:0000313" key="6">
    <source>
        <dbReference type="Proteomes" id="UP000886523"/>
    </source>
</evidence>
<dbReference type="GO" id="GO:0005739">
    <property type="term" value="C:mitochondrion"/>
    <property type="evidence" value="ECO:0007669"/>
    <property type="project" value="TreeGrafter"/>
</dbReference>
<comment type="caution">
    <text evidence="5">The sequence shown here is derived from an EMBL/GenBank/DDBJ whole genome shotgun (WGS) entry which is preliminary data.</text>
</comment>
<dbReference type="GO" id="GO:0005525">
    <property type="term" value="F:GTP binding"/>
    <property type="evidence" value="ECO:0007669"/>
    <property type="project" value="InterPro"/>
</dbReference>
<dbReference type="InterPro" id="IPR001401">
    <property type="entry name" value="Dynamin_GTPase"/>
</dbReference>
<evidence type="ECO:0000259" key="4">
    <source>
        <dbReference type="PROSITE" id="PS51388"/>
    </source>
</evidence>
<dbReference type="InterPro" id="IPR000375">
    <property type="entry name" value="Dynamin_stalk"/>
</dbReference>
<keyword evidence="6" id="KW-1185">Reference proteome</keyword>
<dbReference type="PROSITE" id="PS51388">
    <property type="entry name" value="GED"/>
    <property type="match status" value="1"/>
</dbReference>
<accession>A0A9P6ALR1</accession>
<evidence type="ECO:0000256" key="1">
    <source>
        <dbReference type="ARBA" id="ARBA00022741"/>
    </source>
</evidence>
<dbReference type="InterPro" id="IPR003130">
    <property type="entry name" value="GED"/>
</dbReference>
<dbReference type="Proteomes" id="UP000886523">
    <property type="component" value="Unassembled WGS sequence"/>
</dbReference>
<evidence type="ECO:0000313" key="5">
    <source>
        <dbReference type="EMBL" id="KAF9507704.1"/>
    </source>
</evidence>
<dbReference type="EMBL" id="MU129074">
    <property type="protein sequence ID" value="KAF9507704.1"/>
    <property type="molecule type" value="Genomic_DNA"/>
</dbReference>
<dbReference type="GO" id="GO:0016020">
    <property type="term" value="C:membrane"/>
    <property type="evidence" value="ECO:0007669"/>
    <property type="project" value="TreeGrafter"/>
</dbReference>
<dbReference type="InterPro" id="IPR045063">
    <property type="entry name" value="Dynamin_N"/>
</dbReference>
<organism evidence="5 6">
    <name type="scientific">Hydnum rufescens UP504</name>
    <dbReference type="NCBI Taxonomy" id="1448309"/>
    <lineage>
        <taxon>Eukaryota</taxon>
        <taxon>Fungi</taxon>
        <taxon>Dikarya</taxon>
        <taxon>Basidiomycota</taxon>
        <taxon>Agaricomycotina</taxon>
        <taxon>Agaricomycetes</taxon>
        <taxon>Cantharellales</taxon>
        <taxon>Hydnaceae</taxon>
        <taxon>Hydnum</taxon>
    </lineage>
</organism>
<dbReference type="Pfam" id="PF01031">
    <property type="entry name" value="Dynamin_M"/>
    <property type="match status" value="1"/>
</dbReference>
<dbReference type="GO" id="GO:0000266">
    <property type="term" value="P:mitochondrial fission"/>
    <property type="evidence" value="ECO:0007669"/>
    <property type="project" value="TreeGrafter"/>
</dbReference>
<feature type="domain" description="GED" evidence="4">
    <location>
        <begin position="684"/>
        <end position="776"/>
    </location>
</feature>
<dbReference type="PRINTS" id="PR00195">
    <property type="entry name" value="DYNAMIN"/>
</dbReference>
<dbReference type="SMART" id="SM00053">
    <property type="entry name" value="DYNc"/>
    <property type="match status" value="1"/>
</dbReference>
<dbReference type="PANTHER" id="PTHR11566">
    <property type="entry name" value="DYNAMIN"/>
    <property type="match status" value="1"/>
</dbReference>
<dbReference type="AlphaFoldDB" id="A0A9P6ALR1"/>
<keyword evidence="2" id="KW-0342">GTP-binding</keyword>
<dbReference type="GO" id="GO:0008017">
    <property type="term" value="F:microtubule binding"/>
    <property type="evidence" value="ECO:0007669"/>
    <property type="project" value="TreeGrafter"/>
</dbReference>
<dbReference type="SUPFAM" id="SSF52540">
    <property type="entry name" value="P-loop containing nucleoside triphosphate hydrolases"/>
    <property type="match status" value="1"/>
</dbReference>
<evidence type="ECO:0000256" key="2">
    <source>
        <dbReference type="ARBA" id="ARBA00023134"/>
    </source>
</evidence>
<dbReference type="GO" id="GO:0003924">
    <property type="term" value="F:GTPase activity"/>
    <property type="evidence" value="ECO:0007669"/>
    <property type="project" value="InterPro"/>
</dbReference>
<sequence>MECRLQQSEKPWESQVFLRIETDSSGRRLNQIKEAKFGPVLHDKDALELMLRRAQLAILNPSVESSKFVRLGEKEALSAADGIPPLGSKEQLAFSSNVVCIDVSGPDVADLSFIDLPGIISNVAEAKDEWNITAVKDLITRNIQGNCLILLTITMRDDLDNQSAFKLAKDTDPQGLRTIGVLTKPDTLQPGEEKGWLDVLEGGRYPLALGYYITKQRAPNELALKMSSVEARKREATFFAGTQPWNQCGLALKERMGTGSLTLNLSKLLSGLIDRTLPRIRTDVSEQRTAARQALASLPPRLTQSPSVELLKLVNEFCRELNLFVQGGPGYEGLIQKCTPAYQQFRIDIRETAPVFIAEPHKSASLARQEKTPATQNLLSFNLPPKEPATASASDTAQGATQGAAPSSKQPLTFAALASMQLGKPSPFGFTNSMNGTAVSPFSTPNPVPAGNPSSTNSASPTRPVSAQPSPSTPKRRRTEALSDCDSEDEGGYQKIATGSNRKRRRCEPMYLEELQSRIDSSITRELPFNVPFPAKVSLMLGCFRDWETLSFECFEAVCSVVENKVIELINRYFDRFSHSALKEHVKTIFQDQVQLCKQHVKGQLAWLIKLEMSPPFTQNEHYFASYRDKYLTKYKSQRPGANVVPGNAVNQEAAISLLRSWGYNIEKAQDLARLADPDPFERELIVAAEVRAYFQVAYKRVIDNIPRAIDLDFIRALGDQVQNALIDKLQIGLEEGRDRAASYVADDPRVSLGRDELEGKTARLEQISAKLLSWV</sequence>
<dbReference type="Pfam" id="PF02212">
    <property type="entry name" value="GED"/>
    <property type="match status" value="1"/>
</dbReference>
<evidence type="ECO:0000256" key="3">
    <source>
        <dbReference type="SAM" id="MobiDB-lite"/>
    </source>
</evidence>
<dbReference type="InterPro" id="IPR027417">
    <property type="entry name" value="P-loop_NTPase"/>
</dbReference>
<gene>
    <name evidence="5" type="ORF">BS47DRAFT_1488702</name>
</gene>
<feature type="region of interest" description="Disordered" evidence="3">
    <location>
        <begin position="379"/>
        <end position="408"/>
    </location>
</feature>
<dbReference type="Gene3D" id="3.40.50.300">
    <property type="entry name" value="P-loop containing nucleotide triphosphate hydrolases"/>
    <property type="match status" value="1"/>
</dbReference>
<dbReference type="GO" id="GO:0006897">
    <property type="term" value="P:endocytosis"/>
    <property type="evidence" value="ECO:0007669"/>
    <property type="project" value="TreeGrafter"/>
</dbReference>
<dbReference type="OrthoDB" id="5061070at2759"/>
<dbReference type="GO" id="GO:0016559">
    <property type="term" value="P:peroxisome fission"/>
    <property type="evidence" value="ECO:0007669"/>
    <property type="project" value="TreeGrafter"/>
</dbReference>
<name>A0A9P6ALR1_9AGAM</name>
<dbReference type="Gene3D" id="1.20.120.1240">
    <property type="entry name" value="Dynamin, middle domain"/>
    <property type="match status" value="1"/>
</dbReference>
<feature type="region of interest" description="Disordered" evidence="3">
    <location>
        <begin position="440"/>
        <end position="494"/>
    </location>
</feature>
<dbReference type="Pfam" id="PF00350">
    <property type="entry name" value="Dynamin_N"/>
    <property type="match status" value="1"/>
</dbReference>
<dbReference type="PANTHER" id="PTHR11566:SF21">
    <property type="entry name" value="DYNAMIN RELATED PROTEIN 1, ISOFORM A"/>
    <property type="match status" value="1"/>
</dbReference>
<feature type="compositionally biased region" description="Polar residues" evidence="3">
    <location>
        <begin position="452"/>
        <end position="470"/>
    </location>
</feature>
<feature type="compositionally biased region" description="Polar residues" evidence="3">
    <location>
        <begin position="391"/>
        <end position="408"/>
    </location>
</feature>
<dbReference type="GO" id="GO:0005874">
    <property type="term" value="C:microtubule"/>
    <property type="evidence" value="ECO:0007669"/>
    <property type="project" value="TreeGrafter"/>
</dbReference>
<protein>
    <recommendedName>
        <fullName evidence="4">GED domain-containing protein</fullName>
    </recommendedName>
</protein>